<accession>A0A848QFH1</accession>
<dbReference type="PANTHER" id="PTHR23342">
    <property type="entry name" value="N-ACETYLGLUTAMATE SYNTHASE"/>
    <property type="match status" value="1"/>
</dbReference>
<dbReference type="PANTHER" id="PTHR23342:SF0">
    <property type="entry name" value="N-ACETYLGLUTAMATE SYNTHASE, MITOCHONDRIAL"/>
    <property type="match status" value="1"/>
</dbReference>
<comment type="function">
    <text evidence="9">Catalyzes the ATP-dependent phosphorylation of N-acetyl-L-glutamate.</text>
</comment>
<feature type="site" description="Transition state stabilizer" evidence="9">
    <location>
        <position position="261"/>
    </location>
</feature>
<keyword evidence="9" id="KW-0963">Cytoplasm</keyword>
<dbReference type="InterPro" id="IPR001057">
    <property type="entry name" value="Glu/AcGlu_kinase"/>
</dbReference>
<dbReference type="PIRSF" id="PIRSF000728">
    <property type="entry name" value="NAGK"/>
    <property type="match status" value="1"/>
</dbReference>
<gene>
    <name evidence="9 11" type="primary">argB</name>
    <name evidence="11" type="ORF">HKD42_09940</name>
</gene>
<dbReference type="CDD" id="cd04250">
    <property type="entry name" value="AAK_NAGK-C"/>
    <property type="match status" value="1"/>
</dbReference>
<organism evidence="11 12">
    <name type="scientific">Pontixanthobacter rizhaonensis</name>
    <dbReference type="NCBI Taxonomy" id="2730337"/>
    <lineage>
        <taxon>Bacteria</taxon>
        <taxon>Pseudomonadati</taxon>
        <taxon>Pseudomonadota</taxon>
        <taxon>Alphaproteobacteria</taxon>
        <taxon>Sphingomonadales</taxon>
        <taxon>Erythrobacteraceae</taxon>
        <taxon>Pontixanthobacter</taxon>
    </lineage>
</organism>
<dbReference type="HAMAP" id="MF_00082">
    <property type="entry name" value="ArgB"/>
    <property type="match status" value="1"/>
</dbReference>
<dbReference type="NCBIfam" id="TIGR00761">
    <property type="entry name" value="argB"/>
    <property type="match status" value="1"/>
</dbReference>
<evidence type="ECO:0000256" key="7">
    <source>
        <dbReference type="ARBA" id="ARBA00022840"/>
    </source>
</evidence>
<evidence type="ECO:0000256" key="5">
    <source>
        <dbReference type="ARBA" id="ARBA00022741"/>
    </source>
</evidence>
<dbReference type="RefSeq" id="WP_170012941.1">
    <property type="nucleotide sequence ID" value="NZ_JABCRE010000003.1"/>
</dbReference>
<name>A0A848QFH1_9SPHN</name>
<evidence type="ECO:0000256" key="8">
    <source>
        <dbReference type="ARBA" id="ARBA00048141"/>
    </source>
</evidence>
<evidence type="ECO:0000256" key="2">
    <source>
        <dbReference type="ARBA" id="ARBA00022571"/>
    </source>
</evidence>
<proteinExistence type="inferred from homology"/>
<feature type="site" description="Transition state stabilizer" evidence="9">
    <location>
        <position position="39"/>
    </location>
</feature>
<comment type="caution">
    <text evidence="11">The sequence shown here is derived from an EMBL/GenBank/DDBJ whole genome shotgun (WGS) entry which is preliminary data.</text>
</comment>
<dbReference type="Gene3D" id="3.40.1160.10">
    <property type="entry name" value="Acetylglutamate kinase-like"/>
    <property type="match status" value="1"/>
</dbReference>
<evidence type="ECO:0000256" key="1">
    <source>
        <dbReference type="ARBA" id="ARBA00004828"/>
    </source>
</evidence>
<keyword evidence="12" id="KW-1185">Reference proteome</keyword>
<keyword evidence="6 9" id="KW-0418">Kinase</keyword>
<dbReference type="GO" id="GO:0005737">
    <property type="term" value="C:cytoplasm"/>
    <property type="evidence" value="ECO:0007669"/>
    <property type="project" value="UniProtKB-SubCell"/>
</dbReference>
<dbReference type="SUPFAM" id="SSF53633">
    <property type="entry name" value="Carbamate kinase-like"/>
    <property type="match status" value="1"/>
</dbReference>
<comment type="similarity">
    <text evidence="9">Belongs to the acetylglutamate kinase family. ArgB subfamily.</text>
</comment>
<dbReference type="InterPro" id="IPR037528">
    <property type="entry name" value="ArgB"/>
</dbReference>
<feature type="binding site" evidence="9">
    <location>
        <begin position="74"/>
        <end position="75"/>
    </location>
    <ligand>
        <name>substrate</name>
    </ligand>
</feature>
<dbReference type="AlphaFoldDB" id="A0A848QFH1"/>
<dbReference type="Proteomes" id="UP000561181">
    <property type="component" value="Unassembled WGS sequence"/>
</dbReference>
<evidence type="ECO:0000256" key="6">
    <source>
        <dbReference type="ARBA" id="ARBA00022777"/>
    </source>
</evidence>
<dbReference type="GO" id="GO:0005524">
    <property type="term" value="F:ATP binding"/>
    <property type="evidence" value="ECO:0007669"/>
    <property type="project" value="UniProtKB-UniRule"/>
</dbReference>
<dbReference type="InterPro" id="IPR001048">
    <property type="entry name" value="Asp/Glu/Uridylate_kinase"/>
</dbReference>
<dbReference type="GO" id="GO:0003991">
    <property type="term" value="F:acetylglutamate kinase activity"/>
    <property type="evidence" value="ECO:0007669"/>
    <property type="project" value="UniProtKB-UniRule"/>
</dbReference>
<dbReference type="Pfam" id="PF00696">
    <property type="entry name" value="AA_kinase"/>
    <property type="match status" value="1"/>
</dbReference>
<feature type="domain" description="Aspartate/glutamate/uridylate kinase" evidence="10">
    <location>
        <begin position="35"/>
        <end position="278"/>
    </location>
</feature>
<dbReference type="EC" id="2.7.2.8" evidence="9"/>
<feature type="binding site" evidence="9">
    <location>
        <position position="96"/>
    </location>
    <ligand>
        <name>substrate</name>
    </ligand>
</feature>
<feature type="binding site" evidence="9">
    <location>
        <position position="201"/>
    </location>
    <ligand>
        <name>substrate</name>
    </ligand>
</feature>
<keyword evidence="5 9" id="KW-0547">Nucleotide-binding</keyword>
<protein>
    <recommendedName>
        <fullName evidence="9">Acetylglutamate kinase</fullName>
        <ecNumber evidence="9">2.7.2.8</ecNumber>
    </recommendedName>
    <alternativeName>
        <fullName evidence="9">N-acetyl-L-glutamate 5-phosphotransferase</fullName>
    </alternativeName>
    <alternativeName>
        <fullName evidence="9">NAG kinase</fullName>
        <shortName evidence="9">NAGK</shortName>
    </alternativeName>
</protein>
<dbReference type="UniPathway" id="UPA00068">
    <property type="reaction ID" value="UER00107"/>
</dbReference>
<keyword evidence="7 9" id="KW-0067">ATP-binding</keyword>
<keyword evidence="2 9" id="KW-0055">Arginine biosynthesis</keyword>
<comment type="pathway">
    <text evidence="1 9">Amino-acid biosynthesis; L-arginine biosynthesis; N(2)-acetyl-L-ornithine from L-glutamate: step 2/4.</text>
</comment>
<evidence type="ECO:0000256" key="3">
    <source>
        <dbReference type="ARBA" id="ARBA00022605"/>
    </source>
</evidence>
<evidence type="ECO:0000313" key="11">
    <source>
        <dbReference type="EMBL" id="NMW32381.1"/>
    </source>
</evidence>
<dbReference type="InterPro" id="IPR004662">
    <property type="entry name" value="AcgluKinase_fam"/>
</dbReference>
<evidence type="ECO:0000259" key="10">
    <source>
        <dbReference type="Pfam" id="PF00696"/>
    </source>
</evidence>
<reference evidence="11 12" key="1">
    <citation type="submission" date="2020-04" db="EMBL/GenBank/DDBJ databases">
        <authorList>
            <person name="Liu A."/>
        </authorList>
    </citation>
    <scope>NUCLEOTIDE SEQUENCE [LARGE SCALE GENOMIC DNA]</scope>
    <source>
        <strain evidence="11 12">RZ02</strain>
    </source>
</reference>
<evidence type="ECO:0000256" key="4">
    <source>
        <dbReference type="ARBA" id="ARBA00022679"/>
    </source>
</evidence>
<dbReference type="EMBL" id="JABCRE010000003">
    <property type="protein sequence ID" value="NMW32381.1"/>
    <property type="molecule type" value="Genomic_DNA"/>
</dbReference>
<sequence length="312" mass="32005">MSAADTPPSDDTTTLTKAETLIEALPYFQRYAGRTFVVKYGGHAMGDPKAAREFAEDIVLLRAVGINPVVVHGGGPQIGAMLKKLGVESEFIDGLRVTDKATAEVAEMVLSGAINKELVGWIAKAGGKAIGISGKDGGLVTATKVERTARDPESNIERAIDLGFVGEPTTVDTAIIDTVVASGMIPIIAPIGAGADGHTYNINADTMAGAIASALGAARLFLLTDVAGVLDKTGKLLTDLSPDDVAALKEDGTISGGMIPKLETCVNAVEAGCDAAVVLDGRVPHAMLLEFFTSRGAGTLVSARNSVGSKST</sequence>
<keyword evidence="3 9" id="KW-0028">Amino-acid biosynthesis</keyword>
<dbReference type="GO" id="GO:0042450">
    <property type="term" value="P:L-arginine biosynthetic process via ornithine"/>
    <property type="evidence" value="ECO:0007669"/>
    <property type="project" value="UniProtKB-UniRule"/>
</dbReference>
<dbReference type="InterPro" id="IPR041727">
    <property type="entry name" value="NAGK-C"/>
</dbReference>
<comment type="catalytic activity">
    <reaction evidence="8 9">
        <text>N-acetyl-L-glutamate + ATP = N-acetyl-L-glutamyl 5-phosphate + ADP</text>
        <dbReference type="Rhea" id="RHEA:14629"/>
        <dbReference type="ChEBI" id="CHEBI:30616"/>
        <dbReference type="ChEBI" id="CHEBI:44337"/>
        <dbReference type="ChEBI" id="CHEBI:57936"/>
        <dbReference type="ChEBI" id="CHEBI:456216"/>
        <dbReference type="EC" id="2.7.2.8"/>
    </reaction>
</comment>
<dbReference type="FunFam" id="3.40.1160.10:FF:000004">
    <property type="entry name" value="Acetylglutamate kinase"/>
    <property type="match status" value="1"/>
</dbReference>
<evidence type="ECO:0000313" key="12">
    <source>
        <dbReference type="Proteomes" id="UP000561181"/>
    </source>
</evidence>
<evidence type="ECO:0000256" key="9">
    <source>
        <dbReference type="HAMAP-Rule" id="MF_00082"/>
    </source>
</evidence>
<dbReference type="InterPro" id="IPR036393">
    <property type="entry name" value="AceGlu_kinase-like_sf"/>
</dbReference>
<dbReference type="PRINTS" id="PR00474">
    <property type="entry name" value="GLU5KINASE"/>
</dbReference>
<comment type="subcellular location">
    <subcellularLocation>
        <location evidence="9">Cytoplasm</location>
    </subcellularLocation>
</comment>
<keyword evidence="4 9" id="KW-0808">Transferase</keyword>